<dbReference type="InterPro" id="IPR003676">
    <property type="entry name" value="SAUR_fam"/>
</dbReference>
<sequence>MSTKTKGNHPRKLGRMVEKYWRNKNKGQFAVYTKEGKRFVVPICYLNHPIFRVLLEMAEEEYGLTVDGPLQIPCEKEFMEYILNLVKKHPPLEMDKALPSVASDCKGVSAASLLPPGQAQNQGPIQTPLLSCR</sequence>
<comment type="similarity">
    <text evidence="1">Belongs to the ARG7 family.</text>
</comment>
<dbReference type="EMBL" id="JBJUIK010000014">
    <property type="protein sequence ID" value="KAL3505463.1"/>
    <property type="molecule type" value="Genomic_DNA"/>
</dbReference>
<dbReference type="Proteomes" id="UP001630127">
    <property type="component" value="Unassembled WGS sequence"/>
</dbReference>
<name>A0ABD2YEJ7_9GENT</name>
<keyword evidence="3" id="KW-1185">Reference proteome</keyword>
<evidence type="ECO:0000256" key="1">
    <source>
        <dbReference type="ARBA" id="ARBA00006974"/>
    </source>
</evidence>
<dbReference type="Pfam" id="PF02519">
    <property type="entry name" value="Auxin_inducible"/>
    <property type="match status" value="1"/>
</dbReference>
<dbReference type="AlphaFoldDB" id="A0ABD2YEJ7"/>
<dbReference type="PANTHER" id="PTHR31175">
    <property type="entry name" value="AUXIN-RESPONSIVE FAMILY PROTEIN"/>
    <property type="match status" value="1"/>
</dbReference>
<organism evidence="2 3">
    <name type="scientific">Cinchona calisaya</name>
    <dbReference type="NCBI Taxonomy" id="153742"/>
    <lineage>
        <taxon>Eukaryota</taxon>
        <taxon>Viridiplantae</taxon>
        <taxon>Streptophyta</taxon>
        <taxon>Embryophyta</taxon>
        <taxon>Tracheophyta</taxon>
        <taxon>Spermatophyta</taxon>
        <taxon>Magnoliopsida</taxon>
        <taxon>eudicotyledons</taxon>
        <taxon>Gunneridae</taxon>
        <taxon>Pentapetalae</taxon>
        <taxon>asterids</taxon>
        <taxon>lamiids</taxon>
        <taxon>Gentianales</taxon>
        <taxon>Rubiaceae</taxon>
        <taxon>Cinchonoideae</taxon>
        <taxon>Cinchoneae</taxon>
        <taxon>Cinchona</taxon>
    </lineage>
</organism>
<comment type="caution">
    <text evidence="2">The sequence shown here is derived from an EMBL/GenBank/DDBJ whole genome shotgun (WGS) entry which is preliminary data.</text>
</comment>
<reference evidence="2 3" key="1">
    <citation type="submission" date="2024-11" db="EMBL/GenBank/DDBJ databases">
        <title>A near-complete genome assembly of Cinchona calisaya.</title>
        <authorList>
            <person name="Lian D.C."/>
            <person name="Zhao X.W."/>
            <person name="Wei L."/>
        </authorList>
    </citation>
    <scope>NUCLEOTIDE SEQUENCE [LARGE SCALE GENOMIC DNA]</scope>
    <source>
        <tissue evidence="2">Nenye</tissue>
    </source>
</reference>
<gene>
    <name evidence="2" type="ORF">ACH5RR_035304</name>
</gene>
<evidence type="ECO:0000313" key="3">
    <source>
        <dbReference type="Proteomes" id="UP001630127"/>
    </source>
</evidence>
<accession>A0ABD2YEJ7</accession>
<proteinExistence type="inferred from homology"/>
<protein>
    <submittedName>
        <fullName evidence="2">Uncharacterized protein</fullName>
    </submittedName>
</protein>
<evidence type="ECO:0000313" key="2">
    <source>
        <dbReference type="EMBL" id="KAL3505463.1"/>
    </source>
</evidence>